<protein>
    <submittedName>
        <fullName evidence="2">Uncharacterized protein</fullName>
    </submittedName>
</protein>
<gene>
    <name evidence="2" type="ORF">GAK35_02997</name>
</gene>
<name>A0A7V8JT86_9BURK</name>
<keyword evidence="1" id="KW-0812">Transmembrane</keyword>
<dbReference type="AlphaFoldDB" id="A0A7V8JT86"/>
<dbReference type="Proteomes" id="UP000462435">
    <property type="component" value="Unassembled WGS sequence"/>
</dbReference>
<dbReference type="EMBL" id="WNDX01000100">
    <property type="protein sequence ID" value="KAF1041925.1"/>
    <property type="molecule type" value="Genomic_DNA"/>
</dbReference>
<accession>A0A7V8JT86</accession>
<evidence type="ECO:0000256" key="1">
    <source>
        <dbReference type="SAM" id="Phobius"/>
    </source>
</evidence>
<sequence>MKSKLLALLDKYLDALPMTGAAVGVTVLACVFSGALRDILQRANMDMLAAAVALLPLSAVLLAFGWSVRRKPIKARRPLSPRQRELERRKALLRATYDIDQRH</sequence>
<reference evidence="3" key="1">
    <citation type="journal article" date="2020" name="MBio">
        <title>Horizontal gene transfer to a defensive symbiont with a reduced genome amongst a multipartite beetle microbiome.</title>
        <authorList>
            <person name="Waterworth S.C."/>
            <person name="Florez L.V."/>
            <person name="Rees E.R."/>
            <person name="Hertweck C."/>
            <person name="Kaltenpoth M."/>
            <person name="Kwan J.C."/>
        </authorList>
    </citation>
    <scope>NUCLEOTIDE SEQUENCE [LARGE SCALE GENOMIC DNA]</scope>
</reference>
<keyword evidence="1" id="KW-1133">Transmembrane helix</keyword>
<organism evidence="2 3">
    <name type="scientific">Herbaspirillum frisingense</name>
    <dbReference type="NCBI Taxonomy" id="92645"/>
    <lineage>
        <taxon>Bacteria</taxon>
        <taxon>Pseudomonadati</taxon>
        <taxon>Pseudomonadota</taxon>
        <taxon>Betaproteobacteria</taxon>
        <taxon>Burkholderiales</taxon>
        <taxon>Oxalobacteraceae</taxon>
        <taxon>Herbaspirillum</taxon>
    </lineage>
</organism>
<feature type="transmembrane region" description="Helical" evidence="1">
    <location>
        <begin position="48"/>
        <end position="68"/>
    </location>
</feature>
<keyword evidence="1" id="KW-0472">Membrane</keyword>
<feature type="transmembrane region" description="Helical" evidence="1">
    <location>
        <begin position="12"/>
        <end position="36"/>
    </location>
</feature>
<proteinExistence type="predicted"/>
<dbReference type="PROSITE" id="PS51257">
    <property type="entry name" value="PROKAR_LIPOPROTEIN"/>
    <property type="match status" value="1"/>
</dbReference>
<comment type="caution">
    <text evidence="2">The sequence shown here is derived from an EMBL/GenBank/DDBJ whole genome shotgun (WGS) entry which is preliminary data.</text>
</comment>
<evidence type="ECO:0000313" key="3">
    <source>
        <dbReference type="Proteomes" id="UP000462435"/>
    </source>
</evidence>
<evidence type="ECO:0000313" key="2">
    <source>
        <dbReference type="EMBL" id="KAF1041925.1"/>
    </source>
</evidence>